<evidence type="ECO:0000313" key="3">
    <source>
        <dbReference type="Proteomes" id="UP000092993"/>
    </source>
</evidence>
<gene>
    <name evidence="2" type="ORF">A0H81_07256</name>
</gene>
<name>A0A1C7M9A9_GRIFR</name>
<keyword evidence="3" id="KW-1185">Reference proteome</keyword>
<accession>A0A1C7M9A9</accession>
<comment type="caution">
    <text evidence="2">The sequence shown here is derived from an EMBL/GenBank/DDBJ whole genome shotgun (WGS) entry which is preliminary data.</text>
</comment>
<dbReference type="EMBL" id="LUGG01000007">
    <property type="protein sequence ID" value="OBZ73438.1"/>
    <property type="molecule type" value="Genomic_DNA"/>
</dbReference>
<dbReference type="Proteomes" id="UP000092993">
    <property type="component" value="Unassembled WGS sequence"/>
</dbReference>
<feature type="region of interest" description="Disordered" evidence="1">
    <location>
        <begin position="426"/>
        <end position="451"/>
    </location>
</feature>
<evidence type="ECO:0000256" key="1">
    <source>
        <dbReference type="SAM" id="MobiDB-lite"/>
    </source>
</evidence>
<protein>
    <submittedName>
        <fullName evidence="2">Uncharacterized protein</fullName>
    </submittedName>
</protein>
<proteinExistence type="predicted"/>
<sequence length="622" mass="68398">MARHGIRLHAPLDPKRRKCMLEHEHHAPERLKRLRALHIHLSLAPRPSRHTAHPPAERNTTFACSPPFCGMTSAICVSRRFPRSDTAERPVTITQCWKCLRCVVLEYATGRVKEQTRSAMQPKVCVKVLAFSARCRITFESTSTSTTASSPWPCCHTLALRRVSVTFHHLLALGLHRLAFLTWSVTSTYPYERTCLRPSPVPRTAPLAPYSDGHVSSTLHACPPTTLHCMPVPIRAHTPRAPIVHARPAHCTPRTPYPRLPPIHAPCSRLQLPILPSRGSHTCPISVSSDAESDWGTSSFPGTEVTTYEYQVRPHISCPVSPLSSCARAPRTHAPSELSSPVSYELDFLPVRCAVGSVSSAVSMPSSVRRHATSVDAQMQTPTSAQSTPVCAYECLQNTWSFIAHLHASGQDPRADSRRQVFAAHGPVPHRAPRGGAGAAHAHSSPHSRTHPAMCIHLPAHHPHSALSPSHPIPTATSHPRSTPAFERLHPSGCAYAYSAHRRGAGSSAMMRSTLSTPCRRTSAIWYSSKIKSLRRMRGGAAAVDRLPREPQVEQRALEPRRLREHRDDRRACEVSAATLVDVLSLLISCFGFPATPHTWPVLVPVPMHARLIHAHAPHCPP</sequence>
<evidence type="ECO:0000313" key="2">
    <source>
        <dbReference type="EMBL" id="OBZ73438.1"/>
    </source>
</evidence>
<reference evidence="2 3" key="1">
    <citation type="submission" date="2016-03" db="EMBL/GenBank/DDBJ databases">
        <title>Whole genome sequencing of Grifola frondosa 9006-11.</title>
        <authorList>
            <person name="Min B."/>
            <person name="Park H."/>
            <person name="Kim J.-G."/>
            <person name="Cho H."/>
            <person name="Oh Y.-L."/>
            <person name="Kong W.-S."/>
            <person name="Choi I.-G."/>
        </authorList>
    </citation>
    <scope>NUCLEOTIDE SEQUENCE [LARGE SCALE GENOMIC DNA]</scope>
    <source>
        <strain evidence="2 3">9006-11</strain>
    </source>
</reference>
<organism evidence="2 3">
    <name type="scientific">Grifola frondosa</name>
    <name type="common">Maitake</name>
    <name type="synonym">Polyporus frondosus</name>
    <dbReference type="NCBI Taxonomy" id="5627"/>
    <lineage>
        <taxon>Eukaryota</taxon>
        <taxon>Fungi</taxon>
        <taxon>Dikarya</taxon>
        <taxon>Basidiomycota</taxon>
        <taxon>Agaricomycotina</taxon>
        <taxon>Agaricomycetes</taxon>
        <taxon>Polyporales</taxon>
        <taxon>Grifolaceae</taxon>
        <taxon>Grifola</taxon>
    </lineage>
</organism>
<dbReference type="AlphaFoldDB" id="A0A1C7M9A9"/>